<evidence type="ECO:0000256" key="8">
    <source>
        <dbReference type="ARBA" id="ARBA00023136"/>
    </source>
</evidence>
<comment type="similarity">
    <text evidence="2">Belongs to the anion exchanger (TC 2.A.31) family.</text>
</comment>
<evidence type="ECO:0000256" key="1">
    <source>
        <dbReference type="ARBA" id="ARBA00004651"/>
    </source>
</evidence>
<dbReference type="PANTHER" id="PTHR11453">
    <property type="entry name" value="ANION EXCHANGE PROTEIN"/>
    <property type="match status" value="1"/>
</dbReference>
<feature type="domain" description="Bicarbonate transporter-like transmembrane" evidence="11">
    <location>
        <begin position="640"/>
        <end position="941"/>
    </location>
</feature>
<dbReference type="SUPFAM" id="SSF55804">
    <property type="entry name" value="Phoshotransferase/anion transport protein"/>
    <property type="match status" value="1"/>
</dbReference>
<feature type="transmembrane region" description="Helical" evidence="10">
    <location>
        <begin position="923"/>
        <end position="940"/>
    </location>
</feature>
<dbReference type="OrthoDB" id="1735926at2759"/>
<evidence type="ECO:0000259" key="11">
    <source>
        <dbReference type="Pfam" id="PF00955"/>
    </source>
</evidence>
<evidence type="ECO:0000256" key="4">
    <source>
        <dbReference type="ARBA" id="ARBA00022475"/>
    </source>
</evidence>
<dbReference type="Gene3D" id="3.40.930.10">
    <property type="entry name" value="Mannitol-specific EII, Chain A"/>
    <property type="match status" value="1"/>
</dbReference>
<feature type="transmembrane region" description="Helical" evidence="10">
    <location>
        <begin position="469"/>
        <end position="492"/>
    </location>
</feature>
<evidence type="ECO:0000256" key="9">
    <source>
        <dbReference type="SAM" id="MobiDB-lite"/>
    </source>
</evidence>
<dbReference type="Pfam" id="PF07565">
    <property type="entry name" value="Band_3_cyto"/>
    <property type="match status" value="1"/>
</dbReference>
<feature type="region of interest" description="Disordered" evidence="9">
    <location>
        <begin position="1"/>
        <end position="31"/>
    </location>
</feature>
<dbReference type="InterPro" id="IPR016152">
    <property type="entry name" value="PTrfase/Anion_transptr"/>
</dbReference>
<feature type="domain" description="Band 3 cytoplasmic" evidence="12">
    <location>
        <begin position="73"/>
        <end position="342"/>
    </location>
</feature>
<evidence type="ECO:0000313" key="13">
    <source>
        <dbReference type="EMBL" id="AKN21412.1"/>
    </source>
</evidence>
<keyword evidence="6 10" id="KW-1133">Transmembrane helix</keyword>
<evidence type="ECO:0000256" key="7">
    <source>
        <dbReference type="ARBA" id="ARBA00023065"/>
    </source>
</evidence>
<dbReference type="GO" id="GO:0005886">
    <property type="term" value="C:plasma membrane"/>
    <property type="evidence" value="ECO:0007669"/>
    <property type="project" value="UniProtKB-SubCell"/>
</dbReference>
<dbReference type="PANTHER" id="PTHR11453:SF127">
    <property type="entry name" value="SOLUTE CARRIER FAMILY 4 MEMBER 11"/>
    <property type="match status" value="1"/>
</dbReference>
<dbReference type="EMBL" id="KT163462">
    <property type="protein sequence ID" value="AKN21412.1"/>
    <property type="molecule type" value="mRNA"/>
</dbReference>
<dbReference type="GO" id="GO:0050801">
    <property type="term" value="P:monoatomic ion homeostasis"/>
    <property type="evidence" value="ECO:0007669"/>
    <property type="project" value="TreeGrafter"/>
</dbReference>
<sequence>MHHQKISADNPVYEEDENEIKDDQPDSEVAGGELKQWRNSIEQEGDMSFHDQPIYMKKESSATTICQTSVPDLLIELDILYLNPRTNSYCWTEKSRWIIYEEDFDMELRRFNNPHLSTLSVRGLKFFKDLFKDGYANFKCDVRNNIDVLNTYSESVEQSNRFNKDELKEIRNALILNHFHVGMHLSSTIHECPTIHFNEEKQCFETNENYIPHIGRRRNRSSITLNENMHRVQSQKKLSECLPTGSEGALIQVGILPTIERTHSLFMRLDQPVYEDGLLDTYCPLRIIFIIFGPKSREEELLEVGRVFGIMLSNREFREMVYRAESKLDVISASKQFVENSALVHLNRRITHEILVHCLPQLKYYANKSHTEQHQKHLQNIYEEEKRESTTDNKDINIEIGPNFNNKDKASFDVLETQKKEEPSCSKKVVSTVKKFFPPFYQLYIDLKGNKERYLSDFRDGFTKENAPIIFTGIVFAYFVVLSPAITFGALFNKLVSPNMTITMLLVSSGTFQLLYVLINGQPLEIVGVTPTVFIVEQVLASLAISLGIPLELMRFWIGVYLSILGFVFTMFNGAIIVPQFRRSVEEVYNFYYSIIYLLSALFTMFKALPYFYTLYSPAENSTLYINERDKFGIGGTTLFLALLMLNFCLYLVKINRGIYLRHTFRKLLGAFNVPLGIILVTALNYIFFNAFRMPTLSIPDSNKINISMWVNIPDFSKLTSLSTADQGYCFLIGITMFIMLVVEVATNSISVTKVERKLKKKTLYALNMFCLITVFPIISIFLGWPFFSGAMVRSNAHCLSMAKWSANAAPGIPKRIIGHCEQRISGMIVGILVFCSVFLGSILKYIPMASMYGMFLYMGVMGISDMVLWKRLVNLMQRRKHWNEHDYLKGIPLWNIRTLVIIQLFFVIILIIIYVLSQFTTYVWTLFLFPIFVGIYAMIRGYALPRWPRLNTHLSKMDKKHFVKLYDGKKVKSEAEIVQDNQAFDPENNEDSSNSSEEESGIY</sequence>
<keyword evidence="7" id="KW-0406">Ion transport</keyword>
<feature type="transmembrane region" description="Helical" evidence="10">
    <location>
        <begin position="764"/>
        <end position="785"/>
    </location>
</feature>
<keyword evidence="4" id="KW-1003">Cell membrane</keyword>
<dbReference type="InterPro" id="IPR011531">
    <property type="entry name" value="HCO3_transpt-like_TM_dom"/>
</dbReference>
<gene>
    <name evidence="13" type="primary">slc4a-7</name>
</gene>
<organism evidence="13">
    <name type="scientific">Schmidtea mediterranea</name>
    <name type="common">Freshwater planarian flatworm</name>
    <dbReference type="NCBI Taxonomy" id="79327"/>
    <lineage>
        <taxon>Eukaryota</taxon>
        <taxon>Metazoa</taxon>
        <taxon>Spiralia</taxon>
        <taxon>Lophotrochozoa</taxon>
        <taxon>Platyhelminthes</taxon>
        <taxon>Rhabditophora</taxon>
        <taxon>Seriata</taxon>
        <taxon>Tricladida</taxon>
        <taxon>Continenticola</taxon>
        <taxon>Geoplanoidea</taxon>
        <taxon>Dugesiidae</taxon>
        <taxon>Schmidtea</taxon>
    </lineage>
</organism>
<dbReference type="GO" id="GO:0005452">
    <property type="term" value="F:solute:inorganic anion antiporter activity"/>
    <property type="evidence" value="ECO:0007669"/>
    <property type="project" value="InterPro"/>
</dbReference>
<comment type="subcellular location">
    <subcellularLocation>
        <location evidence="1">Cell membrane</location>
        <topology evidence="1">Multi-pass membrane protein</topology>
    </subcellularLocation>
</comment>
<keyword evidence="3" id="KW-0813">Transport</keyword>
<feature type="domain" description="Bicarbonate transporter-like transmembrane" evidence="11">
    <location>
        <begin position="440"/>
        <end position="614"/>
    </location>
</feature>
<feature type="region of interest" description="Disordered" evidence="9">
    <location>
        <begin position="979"/>
        <end position="1004"/>
    </location>
</feature>
<evidence type="ECO:0000256" key="5">
    <source>
        <dbReference type="ARBA" id="ARBA00022692"/>
    </source>
</evidence>
<proteinExistence type="evidence at transcript level"/>
<accession>A0A0H3YF42</accession>
<dbReference type="Gene3D" id="1.10.287.570">
    <property type="entry name" value="Helical hairpin bin"/>
    <property type="match status" value="1"/>
</dbReference>
<evidence type="ECO:0000256" key="10">
    <source>
        <dbReference type="SAM" id="Phobius"/>
    </source>
</evidence>
<protein>
    <submittedName>
        <fullName evidence="13">Slc4a-7</fullName>
    </submittedName>
</protein>
<name>A0A0H3YF42_SCHMD</name>
<evidence type="ECO:0000256" key="3">
    <source>
        <dbReference type="ARBA" id="ARBA00022448"/>
    </source>
</evidence>
<reference evidence="13" key="1">
    <citation type="journal article" date="2015" name="Elife">
        <title>Stem cells and fluid flow drive cyst formation in an invertebrate excretory organ.</title>
        <authorList>
            <person name="Thi-Kim Vu H."/>
            <person name="Rink J.C."/>
            <person name="McKinney S.A."/>
            <person name="McClain M."/>
            <person name="Lakshmanaperumal N."/>
            <person name="Alexander R."/>
            <person name="Sanchez Alvarado A."/>
        </authorList>
    </citation>
    <scope>NUCLEOTIDE SEQUENCE</scope>
</reference>
<feature type="transmembrane region" description="Helical" evidence="10">
    <location>
        <begin position="665"/>
        <end position="688"/>
    </location>
</feature>
<dbReference type="GO" id="GO:0008509">
    <property type="term" value="F:monoatomic anion transmembrane transporter activity"/>
    <property type="evidence" value="ECO:0007669"/>
    <property type="project" value="InterPro"/>
</dbReference>
<feature type="transmembrane region" description="Helical" evidence="10">
    <location>
        <begin position="895"/>
        <end position="917"/>
    </location>
</feature>
<feature type="transmembrane region" description="Helical" evidence="10">
    <location>
        <begin position="632"/>
        <end position="653"/>
    </location>
</feature>
<feature type="transmembrane region" description="Helical" evidence="10">
    <location>
        <begin position="853"/>
        <end position="874"/>
    </location>
</feature>
<evidence type="ECO:0000259" key="12">
    <source>
        <dbReference type="Pfam" id="PF07565"/>
    </source>
</evidence>
<dbReference type="InterPro" id="IPR013769">
    <property type="entry name" value="Band3_cytoplasmic_dom"/>
</dbReference>
<feature type="transmembrane region" description="Helical" evidence="10">
    <location>
        <begin position="590"/>
        <end position="612"/>
    </location>
</feature>
<keyword evidence="5 10" id="KW-0812">Transmembrane</keyword>
<feature type="transmembrane region" description="Helical" evidence="10">
    <location>
        <begin position="556"/>
        <end position="578"/>
    </location>
</feature>
<keyword evidence="8 10" id="KW-0472">Membrane</keyword>
<feature type="transmembrane region" description="Helical" evidence="10">
    <location>
        <begin position="825"/>
        <end position="847"/>
    </location>
</feature>
<feature type="transmembrane region" description="Helical" evidence="10">
    <location>
        <begin position="731"/>
        <end position="752"/>
    </location>
</feature>
<evidence type="ECO:0000256" key="6">
    <source>
        <dbReference type="ARBA" id="ARBA00022989"/>
    </source>
</evidence>
<dbReference type="AlphaFoldDB" id="A0A0H3YF42"/>
<evidence type="ECO:0000256" key="2">
    <source>
        <dbReference type="ARBA" id="ARBA00010993"/>
    </source>
</evidence>
<dbReference type="InterPro" id="IPR003020">
    <property type="entry name" value="HCO3_transpt_euk"/>
</dbReference>
<dbReference type="Pfam" id="PF00955">
    <property type="entry name" value="HCO3_cotransp"/>
    <property type="match status" value="2"/>
</dbReference>